<feature type="transmembrane region" description="Helical" evidence="11">
    <location>
        <begin position="291"/>
        <end position="317"/>
    </location>
</feature>
<gene>
    <name evidence="14" type="ORF">RAK27_03425</name>
</gene>
<comment type="caution">
    <text evidence="14">The sequence shown here is derived from an EMBL/GenBank/DDBJ whole genome shotgun (WGS) entry which is preliminary data.</text>
</comment>
<feature type="transmembrane region" description="Helical" evidence="11">
    <location>
        <begin position="458"/>
        <end position="479"/>
    </location>
</feature>
<feature type="signal peptide" evidence="12">
    <location>
        <begin position="1"/>
        <end position="32"/>
    </location>
</feature>
<dbReference type="PANTHER" id="PTHR30614">
    <property type="entry name" value="MEMBRANE COMPONENT OF AMINO ACID ABC TRANSPORTER"/>
    <property type="match status" value="1"/>
</dbReference>
<dbReference type="InterPro" id="IPR000515">
    <property type="entry name" value="MetI-like"/>
</dbReference>
<dbReference type="Gene3D" id="1.10.3720.10">
    <property type="entry name" value="MetI-like"/>
    <property type="match status" value="1"/>
</dbReference>
<evidence type="ECO:0000256" key="4">
    <source>
        <dbReference type="ARBA" id="ARBA00022448"/>
    </source>
</evidence>
<dbReference type="NCBIfam" id="TIGR01726">
    <property type="entry name" value="HEQRo_perm_3TM"/>
    <property type="match status" value="1"/>
</dbReference>
<dbReference type="CDD" id="cd13620">
    <property type="entry name" value="PBP2_GltS"/>
    <property type="match status" value="1"/>
</dbReference>
<keyword evidence="7 12" id="KW-0732">Signal</keyword>
<keyword evidence="10 11" id="KW-0472">Membrane</keyword>
<name>A0AAW9JSY2_CARML</name>
<evidence type="ECO:0000256" key="8">
    <source>
        <dbReference type="ARBA" id="ARBA00022970"/>
    </source>
</evidence>
<dbReference type="InterPro" id="IPR043429">
    <property type="entry name" value="ArtM/GltK/GlnP/TcyL/YhdX-like"/>
</dbReference>
<dbReference type="InterPro" id="IPR001320">
    <property type="entry name" value="Iontro_rcpt_C"/>
</dbReference>
<evidence type="ECO:0000256" key="12">
    <source>
        <dbReference type="SAM" id="SignalP"/>
    </source>
</evidence>
<reference evidence="14" key="1">
    <citation type="submission" date="2023-08" db="EMBL/GenBank/DDBJ databases">
        <title>Genomic characterization of piscicolin 126 produced by Carnobacterium maltaromaticum CM22 strain isolated from salmon (Salmo salar).</title>
        <authorList>
            <person name="Gonzalez-Gragera E."/>
            <person name="Garcia-Lopez J.D."/>
            <person name="Teso-Perez C."/>
            <person name="Gimenez-Hernandez I."/>
            <person name="Peralta-Sanchez J.M."/>
            <person name="Valdivia E."/>
            <person name="Montalban-Lopez M."/>
            <person name="Martin-Platero A.M."/>
            <person name="Banos A."/>
            <person name="Martinez-Bueno M."/>
        </authorList>
    </citation>
    <scope>NUCLEOTIDE SEQUENCE</scope>
    <source>
        <strain evidence="14">CM22</strain>
    </source>
</reference>
<dbReference type="GO" id="GO:0015276">
    <property type="term" value="F:ligand-gated monoatomic ion channel activity"/>
    <property type="evidence" value="ECO:0007669"/>
    <property type="project" value="InterPro"/>
</dbReference>
<accession>A0AAW9JSY2</accession>
<dbReference type="GO" id="GO:0006865">
    <property type="term" value="P:amino acid transport"/>
    <property type="evidence" value="ECO:0007669"/>
    <property type="project" value="UniProtKB-KW"/>
</dbReference>
<dbReference type="GO" id="GO:0043190">
    <property type="term" value="C:ATP-binding cassette (ABC) transporter complex"/>
    <property type="evidence" value="ECO:0007669"/>
    <property type="project" value="InterPro"/>
</dbReference>
<dbReference type="SUPFAM" id="SSF53850">
    <property type="entry name" value="Periplasmic binding protein-like II"/>
    <property type="match status" value="1"/>
</dbReference>
<dbReference type="SMART" id="SM00079">
    <property type="entry name" value="PBPe"/>
    <property type="match status" value="1"/>
</dbReference>
<evidence type="ECO:0000256" key="5">
    <source>
        <dbReference type="ARBA" id="ARBA00022475"/>
    </source>
</evidence>
<evidence type="ECO:0000256" key="2">
    <source>
        <dbReference type="ARBA" id="ARBA00010072"/>
    </source>
</evidence>
<keyword evidence="6 11" id="KW-0812">Transmembrane</keyword>
<dbReference type="FunFam" id="1.10.3720.10:FF:000033">
    <property type="entry name" value="Polar amino acid ABC transporter permease"/>
    <property type="match status" value="1"/>
</dbReference>
<evidence type="ECO:0000256" key="7">
    <source>
        <dbReference type="ARBA" id="ARBA00022729"/>
    </source>
</evidence>
<comment type="similarity">
    <text evidence="3">Belongs to the bacterial solute-binding protein 3 family.</text>
</comment>
<evidence type="ECO:0000259" key="13">
    <source>
        <dbReference type="PROSITE" id="PS50928"/>
    </source>
</evidence>
<dbReference type="SMART" id="SM00062">
    <property type="entry name" value="PBPb"/>
    <property type="match status" value="1"/>
</dbReference>
<dbReference type="PANTHER" id="PTHR30614:SF20">
    <property type="entry name" value="GLUTAMINE TRANSPORT SYSTEM PERMEASE PROTEIN GLNP"/>
    <property type="match status" value="1"/>
</dbReference>
<evidence type="ECO:0000256" key="3">
    <source>
        <dbReference type="ARBA" id="ARBA00010333"/>
    </source>
</evidence>
<protein>
    <submittedName>
        <fullName evidence="14">ABC transporter permease subunit</fullName>
    </submittedName>
</protein>
<dbReference type="InterPro" id="IPR010065">
    <property type="entry name" value="AA_ABC_transptr_permease_3TM"/>
</dbReference>
<dbReference type="InterPro" id="IPR018313">
    <property type="entry name" value="SBP_3_CS"/>
</dbReference>
<feature type="transmembrane region" description="Helical" evidence="11">
    <location>
        <begin position="338"/>
        <end position="361"/>
    </location>
</feature>
<dbReference type="EMBL" id="JAVBVO010000002">
    <property type="protein sequence ID" value="MDZ5757699.1"/>
    <property type="molecule type" value="Genomic_DNA"/>
</dbReference>
<dbReference type="RefSeq" id="WP_322808493.1">
    <property type="nucleotide sequence ID" value="NZ_JAVBVO010000002.1"/>
</dbReference>
<keyword evidence="9 11" id="KW-1133">Transmembrane helix</keyword>
<dbReference type="Pfam" id="PF00497">
    <property type="entry name" value="SBP_bac_3"/>
    <property type="match status" value="1"/>
</dbReference>
<dbReference type="SUPFAM" id="SSF161098">
    <property type="entry name" value="MetI-like"/>
    <property type="match status" value="1"/>
</dbReference>
<comment type="similarity">
    <text evidence="2">Belongs to the binding-protein-dependent transport system permease family. HisMQ subfamily.</text>
</comment>
<evidence type="ECO:0000256" key="11">
    <source>
        <dbReference type="RuleBase" id="RU363032"/>
    </source>
</evidence>
<dbReference type="AlphaFoldDB" id="A0AAW9JSY2"/>
<dbReference type="Pfam" id="PF00528">
    <property type="entry name" value="BPD_transp_1"/>
    <property type="match status" value="1"/>
</dbReference>
<comment type="subcellular location">
    <subcellularLocation>
        <location evidence="1 11">Cell membrane</location>
        <topology evidence="1 11">Multi-pass membrane protein</topology>
    </subcellularLocation>
</comment>
<organism evidence="14 15">
    <name type="scientific">Carnobacterium maltaromaticum</name>
    <name type="common">Carnobacterium piscicola</name>
    <dbReference type="NCBI Taxonomy" id="2751"/>
    <lineage>
        <taxon>Bacteria</taxon>
        <taxon>Bacillati</taxon>
        <taxon>Bacillota</taxon>
        <taxon>Bacilli</taxon>
        <taxon>Lactobacillales</taxon>
        <taxon>Carnobacteriaceae</taxon>
        <taxon>Carnobacterium</taxon>
    </lineage>
</organism>
<keyword evidence="5" id="KW-1003">Cell membrane</keyword>
<feature type="domain" description="ABC transmembrane type-1" evidence="13">
    <location>
        <begin position="290"/>
        <end position="479"/>
    </location>
</feature>
<feature type="chain" id="PRO_5043387391" evidence="12">
    <location>
        <begin position="33"/>
        <end position="490"/>
    </location>
</feature>
<dbReference type="InterPro" id="IPR001638">
    <property type="entry name" value="Solute-binding_3/MltF_N"/>
</dbReference>
<keyword evidence="4 11" id="KW-0813">Transport</keyword>
<dbReference type="Proteomes" id="UP001290462">
    <property type="component" value="Unassembled WGS sequence"/>
</dbReference>
<proteinExistence type="inferred from homology"/>
<keyword evidence="8" id="KW-0029">Amino-acid transport</keyword>
<dbReference type="PROSITE" id="PS50928">
    <property type="entry name" value="ABC_TM1"/>
    <property type="match status" value="1"/>
</dbReference>
<evidence type="ECO:0000256" key="1">
    <source>
        <dbReference type="ARBA" id="ARBA00004651"/>
    </source>
</evidence>
<evidence type="ECO:0000256" key="6">
    <source>
        <dbReference type="ARBA" id="ARBA00022692"/>
    </source>
</evidence>
<dbReference type="Gene3D" id="3.40.190.10">
    <property type="entry name" value="Periplasmic binding protein-like II"/>
    <property type="match status" value="2"/>
</dbReference>
<evidence type="ECO:0000313" key="14">
    <source>
        <dbReference type="EMBL" id="MDZ5757699.1"/>
    </source>
</evidence>
<evidence type="ECO:0000256" key="9">
    <source>
        <dbReference type="ARBA" id="ARBA00022989"/>
    </source>
</evidence>
<evidence type="ECO:0000256" key="10">
    <source>
        <dbReference type="ARBA" id="ARBA00023136"/>
    </source>
</evidence>
<dbReference type="CDD" id="cd06261">
    <property type="entry name" value="TM_PBP2"/>
    <property type="match status" value="1"/>
</dbReference>
<dbReference type="PROSITE" id="PS01039">
    <property type="entry name" value="SBP_BACTERIAL_3"/>
    <property type="match status" value="1"/>
</dbReference>
<sequence length="490" mass="53520">MVKKSWVKKKLNSLLALVIFCSIVIPVTQVSAEITDTKLKAVQDKGFLVVGLSADYPPYEFHQTVDGEDTIVGFDIDIANKIAEDMGVKLAITEMNFDSLLGALQTGKIDMIISGIAPTPERLKQVDFSDPYMDVNQKVVVRKGDADKYKKVTDFKGVKVGVQKQTTQEALAKNELYGSKPVSLQKVPDLILNLQEKKVDALVLEGPVADAYLSQNEDMAYADVKFTDGAKQTAVAIEKNNPAFKAQINASIDEIKTKGLLADYQKKATELMFHEASFFEQYGSYFAKGTMYTVLLALIGVIFGSVLGSLLSLMKLAKTKLLRWPAAIYIEYVRGTPLLVQTFIVFFGGTALFGLELSAFVSSCIALSLNSAAYVAEIIRAGIMAVNKGQMESARSLGMSQGQSMRFIILPQAIKNILPALGNEFVTVIKESSVVSVIGVTELMFQTGVVQGASFKPFLPLIITSLIYFALTFTLSRLLGVAERRMQASD</sequence>
<dbReference type="InterPro" id="IPR035906">
    <property type="entry name" value="MetI-like_sf"/>
</dbReference>
<evidence type="ECO:0000313" key="15">
    <source>
        <dbReference type="Proteomes" id="UP001290462"/>
    </source>
</evidence>